<dbReference type="Gene3D" id="1.10.439.10">
    <property type="entry name" value="Penicillin Amidohydrolase, domain 1"/>
    <property type="match status" value="1"/>
</dbReference>
<protein>
    <submittedName>
        <fullName evidence="6">Penicillin acylase family protein</fullName>
    </submittedName>
</protein>
<accession>A0A2W5Z4V5</accession>
<sequence length="805" mass="88647">MIVAAAIVAALLIAALATAALLLRRGRPATRGTLTVTGLHAPASVVRDRLGVAHVDAASMEDAAFAMGVVHAQERLWQLDLTRRVASGRISEMAGLDGVAADRFLRRVGLRRVAKEEADLLDGEPRVMLEAYAAGINTIIEGGRRLPMEFSMLRMRPEPWRPVDSIACAKLIALGLSLNWDSELQRLRLVQEVGPEIAARLELVYPETNPTILAATAASAGPGAAESLLALYQEAARWLPSAVGASNAWAVAPRRTTTGRALLCNDPHLEPTLPSIWFAAHVRAGDDFESTGVTFAGQPFPIIGHNRRIAWGYTNSMADCQDLVVEQFDAPSGNRFRTETGWESSRIAREVIRVKDRPDEVEEVVITRHGPVVERCDDVAGGRWLGLALQWTALTPACAADSALKLQRAADWMSFRSAFASLDAPSQNAVYADVDGHIGYFCNGRIPLRRRRPSGLPTPGWQGRVLWERFLTVDEVPQALDPPEGVVITANNRIVGPSFPHYIASDYMAGYRARRLGELLGRDQMDAAYMRTVQMDVVSPPATTVARLLGGVSCTVELAEAMRLRMVAWDGRMAPDRVEPTVYEAFMRRLAEHAFRPLCGDAWGVAAGFDVTHPLFEYPANLTGRATPMLVERWEAGDESIFDGLTTWNQVAADALEDAVADLRRSLGGVRRWRWGRVHRLRLRHPLAVRRMLHPLLNAPAIVVGGSVDTVMATGARPGTDFSTRLFAPSWRQVFDVGDWENGCTGVLYPGQSGHRFSRHHHDLSKRWAHNQQFPLSWGETAFAGRRRLRLVPRERGLIATQSRL</sequence>
<evidence type="ECO:0000256" key="5">
    <source>
        <dbReference type="PIRSR" id="PIRSR001227-2"/>
    </source>
</evidence>
<dbReference type="Proteomes" id="UP000606991">
    <property type="component" value="Unassembled WGS sequence"/>
</dbReference>
<name>A0A2W5Z4V5_9BACT</name>
<dbReference type="InterPro" id="IPR002692">
    <property type="entry name" value="S45"/>
</dbReference>
<dbReference type="AlphaFoldDB" id="A0A2W5Z4V5"/>
<comment type="similarity">
    <text evidence="1">Belongs to the peptidase S45 family.</text>
</comment>
<evidence type="ECO:0000313" key="9">
    <source>
        <dbReference type="Proteomes" id="UP000606991"/>
    </source>
</evidence>
<dbReference type="InterPro" id="IPR029055">
    <property type="entry name" value="Ntn_hydrolases_N"/>
</dbReference>
<dbReference type="InterPro" id="IPR014395">
    <property type="entry name" value="Pen/GL7ACA/AHL_acylase"/>
</dbReference>
<dbReference type="Gene3D" id="1.10.1400.10">
    <property type="match status" value="1"/>
</dbReference>
<dbReference type="EMBL" id="QHBU01000280">
    <property type="protein sequence ID" value="PZR77875.1"/>
    <property type="molecule type" value="Genomic_DNA"/>
</dbReference>
<reference evidence="7" key="2">
    <citation type="submission" date="2018-05" db="EMBL/GenBank/DDBJ databases">
        <authorList>
            <person name="Ferrari B."/>
        </authorList>
    </citation>
    <scope>NUCLEOTIDE SEQUENCE</scope>
    <source>
        <strain evidence="7">RRmetagenome_bin12</strain>
    </source>
</reference>
<reference evidence="6 9" key="3">
    <citation type="submission" date="2020-10" db="EMBL/GenBank/DDBJ databases">
        <title>Ca. Dormibacterota MAGs.</title>
        <authorList>
            <person name="Montgomery K."/>
        </authorList>
    </citation>
    <scope>NUCLEOTIDE SEQUENCE [LARGE SCALE GENOMIC DNA]</scope>
    <source>
        <strain evidence="6">SC8812_S17_18</strain>
    </source>
</reference>
<dbReference type="PIRSF" id="PIRSF001227">
    <property type="entry name" value="Pen_acylase"/>
    <property type="match status" value="1"/>
</dbReference>
<evidence type="ECO:0000256" key="3">
    <source>
        <dbReference type="ARBA" id="ARBA00023145"/>
    </source>
</evidence>
<evidence type="ECO:0000313" key="6">
    <source>
        <dbReference type="EMBL" id="MBJ7594575.1"/>
    </source>
</evidence>
<dbReference type="PANTHER" id="PTHR34218:SF4">
    <property type="entry name" value="ACYL-HOMOSERINE LACTONE ACYLASE QUIP"/>
    <property type="match status" value="1"/>
</dbReference>
<dbReference type="CDD" id="cd03747">
    <property type="entry name" value="Ntn_PGA_like"/>
    <property type="match status" value="1"/>
</dbReference>
<evidence type="ECO:0000256" key="1">
    <source>
        <dbReference type="ARBA" id="ARBA00006586"/>
    </source>
</evidence>
<dbReference type="RefSeq" id="WP_337310894.1">
    <property type="nucleotide sequence ID" value="NZ_JAEKNS010000074.1"/>
</dbReference>
<feature type="binding site" evidence="5">
    <location>
        <position position="322"/>
    </location>
    <ligand>
        <name>Ca(2+)</name>
        <dbReference type="ChEBI" id="CHEBI:29108"/>
    </ligand>
</feature>
<comment type="caution">
    <text evidence="7">The sequence shown here is derived from an EMBL/GenBank/DDBJ whole genome shotgun (WGS) entry which is preliminary data.</text>
</comment>
<gene>
    <name evidence="7" type="ORF">DLM65_14625</name>
    <name evidence="6" type="ORF">JF886_06870</name>
</gene>
<reference evidence="7 8" key="1">
    <citation type="journal article" date="2017" name="Nature">
        <title>Atmospheric trace gases support primary production in Antarctic desert surface soil.</title>
        <authorList>
            <person name="Ji M."/>
            <person name="Greening C."/>
            <person name="Vanwonterghem I."/>
            <person name="Carere C.R."/>
            <person name="Bay S.K."/>
            <person name="Steen J.A."/>
            <person name="Montgomery K."/>
            <person name="Lines T."/>
            <person name="Beardall J."/>
            <person name="van Dorst J."/>
            <person name="Snape I."/>
            <person name="Stott M.B."/>
            <person name="Hugenholtz P."/>
            <person name="Ferrari B.C."/>
        </authorList>
    </citation>
    <scope>NUCLEOTIDE SEQUENCE [LARGE SCALE GENOMIC DNA]</scope>
    <source>
        <strain evidence="7">RRmetagenome_bin12</strain>
    </source>
</reference>
<dbReference type="SUPFAM" id="SSF56235">
    <property type="entry name" value="N-terminal nucleophile aminohydrolases (Ntn hydrolases)"/>
    <property type="match status" value="1"/>
</dbReference>
<keyword evidence="5" id="KW-0479">Metal-binding</keyword>
<keyword evidence="2" id="KW-0378">Hydrolase</keyword>
<dbReference type="Gene3D" id="3.60.20.10">
    <property type="entry name" value="Glutamine Phosphoribosylpyrophosphate, subunit 1, domain 1"/>
    <property type="match status" value="1"/>
</dbReference>
<keyword evidence="3" id="KW-0865">Zymogen</keyword>
<organism evidence="7 8">
    <name type="scientific">Candidatus Aeolococcus gillhamiae</name>
    <dbReference type="NCBI Taxonomy" id="3127015"/>
    <lineage>
        <taxon>Bacteria</taxon>
        <taxon>Bacillati</taxon>
        <taxon>Candidatus Dormiibacterota</taxon>
        <taxon>Candidatus Dormibacteria</taxon>
        <taxon>Candidatus Aeolococcales</taxon>
        <taxon>Candidatus Aeolococcaceae</taxon>
        <taxon>Candidatus Aeolococcus</taxon>
    </lineage>
</organism>
<proteinExistence type="inferred from homology"/>
<dbReference type="Gene3D" id="2.30.120.10">
    <property type="match status" value="1"/>
</dbReference>
<comment type="cofactor">
    <cofactor evidence="5">
        <name>Ca(2+)</name>
        <dbReference type="ChEBI" id="CHEBI:29108"/>
    </cofactor>
    <text evidence="5">Binds 1 Ca(2+) ion per dimer.</text>
</comment>
<keyword evidence="5" id="KW-0106">Calcium</keyword>
<feature type="binding site" evidence="5">
    <location>
        <position position="319"/>
    </location>
    <ligand>
        <name>Ca(2+)</name>
        <dbReference type="ChEBI" id="CHEBI:29108"/>
    </ligand>
</feature>
<dbReference type="InterPro" id="IPR043146">
    <property type="entry name" value="Penicillin_amidase_N_B-knob"/>
</dbReference>
<dbReference type="GO" id="GO:0046872">
    <property type="term" value="F:metal ion binding"/>
    <property type="evidence" value="ECO:0007669"/>
    <property type="project" value="UniProtKB-KW"/>
</dbReference>
<dbReference type="Proteomes" id="UP000248724">
    <property type="component" value="Unassembled WGS sequence"/>
</dbReference>
<evidence type="ECO:0000313" key="7">
    <source>
        <dbReference type="EMBL" id="PZR77875.1"/>
    </source>
</evidence>
<dbReference type="GO" id="GO:0016811">
    <property type="term" value="F:hydrolase activity, acting on carbon-nitrogen (but not peptide) bonds, in linear amides"/>
    <property type="evidence" value="ECO:0007669"/>
    <property type="project" value="InterPro"/>
</dbReference>
<feature type="binding site" evidence="5">
    <location>
        <position position="183"/>
    </location>
    <ligand>
        <name>Ca(2+)</name>
        <dbReference type="ChEBI" id="CHEBI:29108"/>
    </ligand>
</feature>
<evidence type="ECO:0000313" key="8">
    <source>
        <dbReference type="Proteomes" id="UP000248724"/>
    </source>
</evidence>
<evidence type="ECO:0000256" key="4">
    <source>
        <dbReference type="PIRSR" id="PIRSR001227-1"/>
    </source>
</evidence>
<dbReference type="GO" id="GO:0017000">
    <property type="term" value="P:antibiotic biosynthetic process"/>
    <property type="evidence" value="ECO:0007669"/>
    <property type="project" value="InterPro"/>
</dbReference>
<dbReference type="Pfam" id="PF01804">
    <property type="entry name" value="Penicil_amidase"/>
    <property type="match status" value="1"/>
</dbReference>
<dbReference type="PANTHER" id="PTHR34218">
    <property type="entry name" value="PEPTIDASE S45 PENICILLIN AMIDASE"/>
    <property type="match status" value="1"/>
</dbReference>
<feature type="active site" description="Nucleophile" evidence="4">
    <location>
        <position position="246"/>
    </location>
</feature>
<dbReference type="InterPro" id="IPR023343">
    <property type="entry name" value="Penicillin_amidase_dom1"/>
</dbReference>
<dbReference type="InterPro" id="IPR043147">
    <property type="entry name" value="Penicillin_amidase_A-knob"/>
</dbReference>
<dbReference type="EMBL" id="JAEKNS010000074">
    <property type="protein sequence ID" value="MBJ7594575.1"/>
    <property type="molecule type" value="Genomic_DNA"/>
</dbReference>
<accession>A0A934MZD7</accession>
<evidence type="ECO:0000256" key="2">
    <source>
        <dbReference type="ARBA" id="ARBA00022801"/>
    </source>
</evidence>